<keyword evidence="2 5" id="KW-0812">Transmembrane</keyword>
<dbReference type="NCBIfam" id="TIGR03062">
    <property type="entry name" value="pip_yhgE_Cterm"/>
    <property type="match status" value="1"/>
</dbReference>
<dbReference type="Gene3D" id="1.10.287.950">
    <property type="entry name" value="Methyl-accepting chemotaxis protein"/>
    <property type="match status" value="1"/>
</dbReference>
<sequence length="730" mass="77077">MGNIRRLFCFDMGRLKANVVSIIITVGLIIMPSLFAWYNIIACWNVFDNTGNLTVAVANTDEGYQSDLVPLRINVGDQVVSALRANDQIDWHITDEEDAVDGAKSGRYYAAVVIPKTFSRDMLTFYTGDSGHADIVYYANEKKSAIAPKITDQGADSVSYQVNAVFAETLSEVALSLAESISSFAEDDDWDGRIAVVADHVREMADSFDDAASVLTLYSSLAQSCENLSRNSAALAEKASGALDETLSAATTRSDAVPATVGALRDSADSLKSSLASSTAGFEAVSDSIDDLFDAASADSQGIAKDLRTQADALASHAKMYRDVADGLDGLAASLPDTVRPQVSALAGRARSVAAQADSMADSLRGAAAKLEQGDADVGAERDEAKAKAAEALASVKAISDEYEANVAPGLASLVDEASSMADSLSTVTTNLKGVGSELSASAGSAADVMAGTAEKIDGATAKLREVSSGLREMAKSIDEAVASGDRDALRAVLGSDVSALSRALAMPVGVERIPVFPVENFGSAMAPLYTTLALFIGSLLILVVFKPKVSRRIQEAAGLVNAKPRQLFFGRFAVMAVVSLAQTTVMALGNMFFLDVQVASPVLFMLCFWGAGLVFTFIIYALVVSFANLGKAIAVLLLIVQVTGCGGSFPLQIMPDFVQALSPWLPATHVVNAMRSAMMGTYGNDFWVQMGMLCLFLVPAALLGLVLRKPLAKFMEWYVEQVESSKLIS</sequence>
<dbReference type="Gene3D" id="3.40.1710.10">
    <property type="entry name" value="abc type-2 transporter like domain"/>
    <property type="match status" value="1"/>
</dbReference>
<dbReference type="InterPro" id="IPR017500">
    <property type="entry name" value="Phage_infect_YhgE_N"/>
</dbReference>
<organism evidence="7 8">
    <name type="scientific">Adlercreutzia shanghongiae</name>
    <dbReference type="NCBI Taxonomy" id="3111773"/>
    <lineage>
        <taxon>Bacteria</taxon>
        <taxon>Bacillati</taxon>
        <taxon>Actinomycetota</taxon>
        <taxon>Coriobacteriia</taxon>
        <taxon>Eggerthellales</taxon>
        <taxon>Eggerthellaceae</taxon>
        <taxon>Adlercreutzia</taxon>
    </lineage>
</organism>
<gene>
    <name evidence="7" type="ORF">VJ920_08010</name>
</gene>
<dbReference type="Proteomes" id="UP001343724">
    <property type="component" value="Unassembled WGS sequence"/>
</dbReference>
<dbReference type="Pfam" id="PF12698">
    <property type="entry name" value="ABC2_membrane_3"/>
    <property type="match status" value="2"/>
</dbReference>
<dbReference type="InterPro" id="IPR051328">
    <property type="entry name" value="T7SS_ABC-Transporter"/>
</dbReference>
<dbReference type="InterPro" id="IPR013525">
    <property type="entry name" value="ABC2_TM"/>
</dbReference>
<feature type="transmembrane region" description="Helical" evidence="5">
    <location>
        <begin position="687"/>
        <end position="708"/>
    </location>
</feature>
<feature type="domain" description="ABC-2 type transporter transmembrane" evidence="6">
    <location>
        <begin position="499"/>
        <end position="705"/>
    </location>
</feature>
<keyword evidence="3 5" id="KW-1133">Transmembrane helix</keyword>
<dbReference type="InterPro" id="IPR017501">
    <property type="entry name" value="Phage_infect_YhgE_C"/>
</dbReference>
<feature type="domain" description="ABC-2 type transporter transmembrane" evidence="6">
    <location>
        <begin position="28"/>
        <end position="164"/>
    </location>
</feature>
<feature type="transmembrane region" description="Helical" evidence="5">
    <location>
        <begin position="20"/>
        <end position="40"/>
    </location>
</feature>
<evidence type="ECO:0000256" key="1">
    <source>
        <dbReference type="ARBA" id="ARBA00004141"/>
    </source>
</evidence>
<dbReference type="NCBIfam" id="TIGR03061">
    <property type="entry name" value="pip_yhgE_Nterm"/>
    <property type="match status" value="1"/>
</dbReference>
<evidence type="ECO:0000256" key="3">
    <source>
        <dbReference type="ARBA" id="ARBA00022989"/>
    </source>
</evidence>
<keyword evidence="4 5" id="KW-0472">Membrane</keyword>
<protein>
    <submittedName>
        <fullName evidence="7">YhgE/Pip domain-containing protein</fullName>
    </submittedName>
</protein>
<reference evidence="7 8" key="1">
    <citation type="submission" date="2024-01" db="EMBL/GenBank/DDBJ databases">
        <title>novel species in genus Adlercreutzia.</title>
        <authorList>
            <person name="Liu X."/>
        </authorList>
    </citation>
    <scope>NUCLEOTIDE SEQUENCE [LARGE SCALE GENOMIC DNA]</scope>
    <source>
        <strain evidence="7 8">R22</strain>
    </source>
</reference>
<feature type="transmembrane region" description="Helical" evidence="5">
    <location>
        <begin position="600"/>
        <end position="624"/>
    </location>
</feature>
<dbReference type="EMBL" id="JAYMFH010000011">
    <property type="protein sequence ID" value="MEC4295253.1"/>
    <property type="molecule type" value="Genomic_DNA"/>
</dbReference>
<evidence type="ECO:0000256" key="5">
    <source>
        <dbReference type="SAM" id="Phobius"/>
    </source>
</evidence>
<accession>A0ABU6IZQ3</accession>
<comment type="subcellular location">
    <subcellularLocation>
        <location evidence="1">Membrane</location>
        <topology evidence="1">Multi-pass membrane protein</topology>
    </subcellularLocation>
</comment>
<feature type="transmembrane region" description="Helical" evidence="5">
    <location>
        <begin position="636"/>
        <end position="655"/>
    </location>
</feature>
<evidence type="ECO:0000259" key="6">
    <source>
        <dbReference type="Pfam" id="PF12698"/>
    </source>
</evidence>
<dbReference type="PANTHER" id="PTHR43077:SF10">
    <property type="entry name" value="TRANSPORT PERMEASE PROTEIN"/>
    <property type="match status" value="1"/>
</dbReference>
<proteinExistence type="predicted"/>
<keyword evidence="8" id="KW-1185">Reference proteome</keyword>
<feature type="transmembrane region" description="Helical" evidence="5">
    <location>
        <begin position="573"/>
        <end position="594"/>
    </location>
</feature>
<dbReference type="RefSeq" id="WP_326438752.1">
    <property type="nucleotide sequence ID" value="NZ_JAYMFH010000011.1"/>
</dbReference>
<evidence type="ECO:0000256" key="4">
    <source>
        <dbReference type="ARBA" id="ARBA00023136"/>
    </source>
</evidence>
<evidence type="ECO:0000313" key="8">
    <source>
        <dbReference type="Proteomes" id="UP001343724"/>
    </source>
</evidence>
<feature type="transmembrane region" description="Helical" evidence="5">
    <location>
        <begin position="527"/>
        <end position="546"/>
    </location>
</feature>
<comment type="caution">
    <text evidence="7">The sequence shown here is derived from an EMBL/GenBank/DDBJ whole genome shotgun (WGS) entry which is preliminary data.</text>
</comment>
<name>A0ABU6IZQ3_9ACTN</name>
<dbReference type="PANTHER" id="PTHR43077">
    <property type="entry name" value="TRANSPORT PERMEASE YVFS-RELATED"/>
    <property type="match status" value="1"/>
</dbReference>
<evidence type="ECO:0000256" key="2">
    <source>
        <dbReference type="ARBA" id="ARBA00022692"/>
    </source>
</evidence>
<evidence type="ECO:0000313" key="7">
    <source>
        <dbReference type="EMBL" id="MEC4295253.1"/>
    </source>
</evidence>